<dbReference type="Gene3D" id="3.40.640.10">
    <property type="entry name" value="Type I PLP-dependent aspartate aminotransferase-like (Major domain)"/>
    <property type="match status" value="1"/>
</dbReference>
<keyword evidence="7" id="KW-1185">Reference proteome</keyword>
<accession>A0A841CHV1</accession>
<dbReference type="Pfam" id="PF00266">
    <property type="entry name" value="Aminotran_5"/>
    <property type="match status" value="1"/>
</dbReference>
<dbReference type="InterPro" id="IPR020578">
    <property type="entry name" value="Aminotrans_V_PyrdxlP_BS"/>
</dbReference>
<dbReference type="PROSITE" id="PS00595">
    <property type="entry name" value="AA_TRANSFER_CLASS_5"/>
    <property type="match status" value="1"/>
</dbReference>
<dbReference type="GO" id="GO:0052699">
    <property type="term" value="P:ergothioneine biosynthetic process"/>
    <property type="evidence" value="ECO:0007669"/>
    <property type="project" value="UniProtKB-UniRule"/>
</dbReference>
<dbReference type="HAMAP" id="MF_02038">
    <property type="entry name" value="EgtE"/>
    <property type="match status" value="1"/>
</dbReference>
<comment type="similarity">
    <text evidence="3">Belongs to the class-V pyridoxal-phosphate-dependent aminotransferase family. EgtE subfamily.</text>
</comment>
<dbReference type="InterPro" id="IPR015422">
    <property type="entry name" value="PyrdxlP-dep_Trfase_small"/>
</dbReference>
<dbReference type="EMBL" id="JACHJN010000003">
    <property type="protein sequence ID" value="MBB5955768.1"/>
    <property type="molecule type" value="Genomic_DNA"/>
</dbReference>
<dbReference type="InterPro" id="IPR015421">
    <property type="entry name" value="PyrdxlP-dep_Trfase_major"/>
</dbReference>
<dbReference type="AlphaFoldDB" id="A0A841CHV1"/>
<dbReference type="InterPro" id="IPR015424">
    <property type="entry name" value="PyrdxlP-dep_Trfase"/>
</dbReference>
<dbReference type="Gene3D" id="3.90.1150.10">
    <property type="entry name" value="Aspartate Aminotransferase, domain 1"/>
    <property type="match status" value="1"/>
</dbReference>
<protein>
    <recommendedName>
        <fullName evidence="3">Probable hercynylcysteine sulfoxide lyase</fullName>
        <ecNumber evidence="3">4.4.-.-</ecNumber>
    </recommendedName>
</protein>
<feature type="modified residue" description="N6-(pyridoxal phosphate)lysine" evidence="3">
    <location>
        <position position="212"/>
    </location>
</feature>
<comment type="pathway">
    <text evidence="3">Amino-acid biosynthesis; ergothioneine biosynthesis.</text>
</comment>
<dbReference type="GO" id="GO:0016846">
    <property type="term" value="F:carbon-sulfur lyase activity"/>
    <property type="evidence" value="ECO:0007669"/>
    <property type="project" value="UniProtKB-UniRule"/>
</dbReference>
<dbReference type="RefSeq" id="WP_184690579.1">
    <property type="nucleotide sequence ID" value="NZ_JACHJN010000003.1"/>
</dbReference>
<gene>
    <name evidence="3" type="primary">egtE</name>
    <name evidence="6" type="ORF">FHS29_002349</name>
</gene>
<comment type="function">
    <text evidence="3">Probably catalyzes the conversion of hercynylcysteine sulfoxide to ergothioneine.</text>
</comment>
<dbReference type="SUPFAM" id="SSF53383">
    <property type="entry name" value="PLP-dependent transferases"/>
    <property type="match status" value="1"/>
</dbReference>
<evidence type="ECO:0000256" key="3">
    <source>
        <dbReference type="HAMAP-Rule" id="MF_02038"/>
    </source>
</evidence>
<keyword evidence="2 3" id="KW-0663">Pyridoxal phosphate</keyword>
<evidence type="ECO:0000313" key="7">
    <source>
        <dbReference type="Proteomes" id="UP000547510"/>
    </source>
</evidence>
<reference evidence="6 7" key="1">
    <citation type="submission" date="2020-08" db="EMBL/GenBank/DDBJ databases">
        <title>Genomic Encyclopedia of Type Strains, Phase III (KMG-III): the genomes of soil and plant-associated and newly described type strains.</title>
        <authorList>
            <person name="Whitman W."/>
        </authorList>
    </citation>
    <scope>NUCLEOTIDE SEQUENCE [LARGE SCALE GENOMIC DNA]</scope>
    <source>
        <strain evidence="6 7">CECT 8640</strain>
    </source>
</reference>
<evidence type="ECO:0000256" key="1">
    <source>
        <dbReference type="ARBA" id="ARBA00001933"/>
    </source>
</evidence>
<evidence type="ECO:0000256" key="4">
    <source>
        <dbReference type="RuleBase" id="RU004504"/>
    </source>
</evidence>
<dbReference type="UniPathway" id="UPA01014"/>
<dbReference type="PANTHER" id="PTHR43586:SF24">
    <property type="entry name" value="BLR4730 PROTEIN"/>
    <property type="match status" value="1"/>
</dbReference>
<organism evidence="6 7">
    <name type="scientific">Saccharothrix tamanrassetensis</name>
    <dbReference type="NCBI Taxonomy" id="1051531"/>
    <lineage>
        <taxon>Bacteria</taxon>
        <taxon>Bacillati</taxon>
        <taxon>Actinomycetota</taxon>
        <taxon>Actinomycetes</taxon>
        <taxon>Pseudonocardiales</taxon>
        <taxon>Pseudonocardiaceae</taxon>
        <taxon>Saccharothrix</taxon>
    </lineage>
</organism>
<comment type="cofactor">
    <cofactor evidence="1 3 4">
        <name>pyridoxal 5'-phosphate</name>
        <dbReference type="ChEBI" id="CHEBI:597326"/>
    </cofactor>
</comment>
<dbReference type="PANTHER" id="PTHR43586">
    <property type="entry name" value="CYSTEINE DESULFURASE"/>
    <property type="match status" value="1"/>
</dbReference>
<dbReference type="InterPro" id="IPR000192">
    <property type="entry name" value="Aminotrans_V_dom"/>
</dbReference>
<sequence length="391" mass="41951">MFDLAAVRADTPAASRRVFLDSAGSSLPPRPVLDEVIGHLGREAEIGGYGAAREREDDLEAGYGVFAELLGAEPDEIAFTDSATRSWLAAFDAVPLAEGDRVLVTEVEYAGNAIPILHRAGQVGARVEAIPSDGAGQVDVAALEEMLDERVKLVSLVHVPTNSGLVNPAREVADAAHEVGALVLLDACQSIGQLPVRADELGVDLISATGRKWLRGPRGTGVLVVRRDVRHRLVPRLVDLHSGEWVAPQEIKLREDARVYELWEASFADRLGLIAAAKYALDLGLDDITREVRARAEQLRQGLAALPGVDVRDIGEQKAGIVTFTVAGRRAVEMRELLAGHGVTVSTSHVGSTLLDMTRRGLDEVVRASAHYFVEPAQVDQAVEAVSRCGR</sequence>
<feature type="domain" description="Aminotransferase class V" evidence="5">
    <location>
        <begin position="18"/>
        <end position="381"/>
    </location>
</feature>
<dbReference type="Proteomes" id="UP000547510">
    <property type="component" value="Unassembled WGS sequence"/>
</dbReference>
<name>A0A841CHV1_9PSEU</name>
<dbReference type="EC" id="4.4.-.-" evidence="3"/>
<keyword evidence="3 6" id="KW-0456">Lyase</keyword>
<evidence type="ECO:0000313" key="6">
    <source>
        <dbReference type="EMBL" id="MBB5955768.1"/>
    </source>
</evidence>
<evidence type="ECO:0000256" key="2">
    <source>
        <dbReference type="ARBA" id="ARBA00022898"/>
    </source>
</evidence>
<dbReference type="InterPro" id="IPR027563">
    <property type="entry name" value="EgtE"/>
</dbReference>
<proteinExistence type="inferred from homology"/>
<comment type="catalytic activity">
    <reaction evidence="3">
        <text>S-(hercyn-2-yl)-L-cysteine S-oxide + AH2 + H(+) = ergothioneine + pyruvate + A + NH4(+)</text>
        <dbReference type="Rhea" id="RHEA:42688"/>
        <dbReference type="ChEBI" id="CHEBI:13193"/>
        <dbReference type="ChEBI" id="CHEBI:15361"/>
        <dbReference type="ChEBI" id="CHEBI:15378"/>
        <dbReference type="ChEBI" id="CHEBI:17499"/>
        <dbReference type="ChEBI" id="CHEBI:28938"/>
        <dbReference type="ChEBI" id="CHEBI:82706"/>
        <dbReference type="ChEBI" id="CHEBI:134344"/>
    </reaction>
</comment>
<comment type="caution">
    <text evidence="6">The sequence shown here is derived from an EMBL/GenBank/DDBJ whole genome shotgun (WGS) entry which is preliminary data.</text>
</comment>
<evidence type="ECO:0000259" key="5">
    <source>
        <dbReference type="Pfam" id="PF00266"/>
    </source>
</evidence>